<proteinExistence type="predicted"/>
<dbReference type="AlphaFoldDB" id="A0A3M8ACD9"/>
<keyword evidence="1" id="KW-0472">Membrane</keyword>
<feature type="transmembrane region" description="Helical" evidence="1">
    <location>
        <begin position="488"/>
        <end position="506"/>
    </location>
</feature>
<feature type="transmembrane region" description="Helical" evidence="1">
    <location>
        <begin position="284"/>
        <end position="306"/>
    </location>
</feature>
<dbReference type="Proteomes" id="UP000275048">
    <property type="component" value="Unassembled WGS sequence"/>
</dbReference>
<dbReference type="EMBL" id="RHHB01000021">
    <property type="protein sequence ID" value="RNB48217.1"/>
    <property type="molecule type" value="Genomic_DNA"/>
</dbReference>
<gene>
    <name evidence="2" type="ORF">EDM22_11410</name>
</gene>
<sequence>MEQAAPGVRPRRGWGTGLSSPRAVFWAAFALVALMSTLWAVASPLFSVPDENAHVAKAVAQLRGEVIGEAVEGRKHLVVDLPEGYDYNHGMMCYLFIPEHSAECGVDFGDGTGEQDFETWVATYNPIYYAVVGWPSLLTDDGIVAVYAMRILSALLCSLLLAWAFQLALAGSRARWMPFGAAFLALPMVVYFAGAVNPNGVEIAAGAALWLGVLRLLESFGTADDPHARPRWYLWLVVTISASLLVNARAIGPLWVLVIAVACSAVVGWRSAGRLFATRGSYPWLVAIAAASVFSLAWTLGTGGIASQADTADAPLVGASPLVGVAVMIRHTGDWVQQVLGVFGWLDTPLPFEAYLLVAVALGVLVVLAAAGSDRRGAIVVIGSLALALLLPALIQGFQISRTGLIWQGRYGLILYLAVPIAAAWALSRGSGDRLAFLSSRLTWIGVSLLAAFSSIAYVWVMRRYTQGLTTARSDEFPSSPWQPPIDDIALCVLYVVVALGFAVWIGRLGMLAARGVEASRADG</sequence>
<feature type="transmembrane region" description="Helical" evidence="1">
    <location>
        <begin position="200"/>
        <end position="220"/>
    </location>
</feature>
<feature type="transmembrane region" description="Helical" evidence="1">
    <location>
        <begin position="254"/>
        <end position="272"/>
    </location>
</feature>
<feature type="transmembrane region" description="Helical" evidence="1">
    <location>
        <begin position="354"/>
        <end position="371"/>
    </location>
</feature>
<feature type="transmembrane region" description="Helical" evidence="1">
    <location>
        <begin position="144"/>
        <end position="164"/>
    </location>
</feature>
<accession>A0A3M8ACD9</accession>
<feature type="transmembrane region" description="Helical" evidence="1">
    <location>
        <begin position="21"/>
        <end position="42"/>
    </location>
</feature>
<feature type="transmembrane region" description="Helical" evidence="1">
    <location>
        <begin position="442"/>
        <end position="461"/>
    </location>
</feature>
<feature type="transmembrane region" description="Helical" evidence="1">
    <location>
        <begin position="411"/>
        <end position="430"/>
    </location>
</feature>
<keyword evidence="3" id="KW-1185">Reference proteome</keyword>
<name>A0A3M8ACD9_9MICO</name>
<comment type="caution">
    <text evidence="2">The sequence shown here is derived from an EMBL/GenBank/DDBJ whole genome shotgun (WGS) entry which is preliminary data.</text>
</comment>
<evidence type="ECO:0000256" key="1">
    <source>
        <dbReference type="SAM" id="Phobius"/>
    </source>
</evidence>
<keyword evidence="1" id="KW-1133">Transmembrane helix</keyword>
<feature type="transmembrane region" description="Helical" evidence="1">
    <location>
        <begin position="176"/>
        <end position="194"/>
    </location>
</feature>
<evidence type="ECO:0000313" key="3">
    <source>
        <dbReference type="Proteomes" id="UP000275048"/>
    </source>
</evidence>
<reference evidence="2 3" key="1">
    <citation type="submission" date="2018-10" db="EMBL/GenBank/DDBJ databases">
        <title>Isolation, diversity and antibacterial activity of antinobacteria from the wheat rhizosphere soil.</title>
        <authorList>
            <person name="Sun T."/>
        </authorList>
    </citation>
    <scope>NUCLEOTIDE SEQUENCE [LARGE SCALE GENOMIC DNA]</scope>
    <source>
        <strain evidence="2 3">SJ-23</strain>
    </source>
</reference>
<dbReference type="Pfam" id="PF09913">
    <property type="entry name" value="DUF2142"/>
    <property type="match status" value="1"/>
</dbReference>
<feature type="transmembrane region" description="Helical" evidence="1">
    <location>
        <begin position="232"/>
        <end position="248"/>
    </location>
</feature>
<dbReference type="OrthoDB" id="3218260at2"/>
<feature type="transmembrane region" description="Helical" evidence="1">
    <location>
        <begin position="378"/>
        <end position="399"/>
    </location>
</feature>
<keyword evidence="1" id="KW-0812">Transmembrane</keyword>
<protein>
    <submittedName>
        <fullName evidence="2">DUF2142 domain-containing protein</fullName>
    </submittedName>
</protein>
<dbReference type="InterPro" id="IPR018674">
    <property type="entry name" value="DUF2142_membrane"/>
</dbReference>
<organism evidence="2 3">
    <name type="scientific">Agromyces tardus</name>
    <dbReference type="NCBI Taxonomy" id="2583849"/>
    <lineage>
        <taxon>Bacteria</taxon>
        <taxon>Bacillati</taxon>
        <taxon>Actinomycetota</taxon>
        <taxon>Actinomycetes</taxon>
        <taxon>Micrococcales</taxon>
        <taxon>Microbacteriaceae</taxon>
        <taxon>Agromyces</taxon>
    </lineage>
</organism>
<evidence type="ECO:0000313" key="2">
    <source>
        <dbReference type="EMBL" id="RNB48217.1"/>
    </source>
</evidence>